<accession>A0A5B7ICT9</accession>
<keyword evidence="1" id="KW-0732">Signal</keyword>
<feature type="chain" id="PRO_5022980926" description="Secreted protein" evidence="1">
    <location>
        <begin position="27"/>
        <end position="119"/>
    </location>
</feature>
<comment type="caution">
    <text evidence="2">The sequence shown here is derived from an EMBL/GenBank/DDBJ whole genome shotgun (WGS) entry which is preliminary data.</text>
</comment>
<evidence type="ECO:0000313" key="3">
    <source>
        <dbReference type="Proteomes" id="UP000324222"/>
    </source>
</evidence>
<dbReference type="EMBL" id="VSRR010050880">
    <property type="protein sequence ID" value="MPC79347.1"/>
    <property type="molecule type" value="Genomic_DNA"/>
</dbReference>
<evidence type="ECO:0008006" key="4">
    <source>
        <dbReference type="Google" id="ProtNLM"/>
    </source>
</evidence>
<organism evidence="2 3">
    <name type="scientific">Portunus trituberculatus</name>
    <name type="common">Swimming crab</name>
    <name type="synonym">Neptunus trituberculatus</name>
    <dbReference type="NCBI Taxonomy" id="210409"/>
    <lineage>
        <taxon>Eukaryota</taxon>
        <taxon>Metazoa</taxon>
        <taxon>Ecdysozoa</taxon>
        <taxon>Arthropoda</taxon>
        <taxon>Crustacea</taxon>
        <taxon>Multicrustacea</taxon>
        <taxon>Malacostraca</taxon>
        <taxon>Eumalacostraca</taxon>
        <taxon>Eucarida</taxon>
        <taxon>Decapoda</taxon>
        <taxon>Pleocyemata</taxon>
        <taxon>Brachyura</taxon>
        <taxon>Eubrachyura</taxon>
        <taxon>Portunoidea</taxon>
        <taxon>Portunidae</taxon>
        <taxon>Portuninae</taxon>
        <taxon>Portunus</taxon>
    </lineage>
</organism>
<gene>
    <name evidence="2" type="ORF">E2C01_073871</name>
</gene>
<keyword evidence="3" id="KW-1185">Reference proteome</keyword>
<dbReference type="Proteomes" id="UP000324222">
    <property type="component" value="Unassembled WGS sequence"/>
</dbReference>
<protein>
    <recommendedName>
        <fullName evidence="4">Secreted protein</fullName>
    </recommendedName>
</protein>
<reference evidence="2 3" key="1">
    <citation type="submission" date="2019-05" db="EMBL/GenBank/DDBJ databases">
        <title>Another draft genome of Portunus trituberculatus and its Hox gene families provides insights of decapod evolution.</title>
        <authorList>
            <person name="Jeong J.-H."/>
            <person name="Song I."/>
            <person name="Kim S."/>
            <person name="Choi T."/>
            <person name="Kim D."/>
            <person name="Ryu S."/>
            <person name="Kim W."/>
        </authorList>
    </citation>
    <scope>NUCLEOTIDE SEQUENCE [LARGE SCALE GENOMIC DNA]</scope>
    <source>
        <tissue evidence="2">Muscle</tissue>
    </source>
</reference>
<proteinExistence type="predicted"/>
<feature type="signal peptide" evidence="1">
    <location>
        <begin position="1"/>
        <end position="26"/>
    </location>
</feature>
<name>A0A5B7ICT9_PORTR</name>
<dbReference type="AlphaFoldDB" id="A0A5B7ICT9"/>
<evidence type="ECO:0000256" key="1">
    <source>
        <dbReference type="SAM" id="SignalP"/>
    </source>
</evidence>
<evidence type="ECO:0000313" key="2">
    <source>
        <dbReference type="EMBL" id="MPC79347.1"/>
    </source>
</evidence>
<sequence>MVAVAAAAAATRLFLLLLLLPRPPTTHDTRWQRLPDSFLAPPHAGQHPRPAPHPRLALGIAGRAVLVCLCPAPTPVTGRNPVTRAGDGRGSFNILAYITPLTPFTPLAASQRGAPKADR</sequence>